<dbReference type="GO" id="GO:0071973">
    <property type="term" value="P:bacterial-type flagellum-dependent cell motility"/>
    <property type="evidence" value="ECO:0007669"/>
    <property type="project" value="InterPro"/>
</dbReference>
<keyword evidence="4 7" id="KW-0472">Membrane</keyword>
<name>F9Y4G3_KETVW</name>
<keyword evidence="9" id="KW-0282">Flagellum</keyword>
<evidence type="ECO:0000256" key="1">
    <source>
        <dbReference type="ARBA" id="ARBA00002591"/>
    </source>
</evidence>
<dbReference type="GO" id="GO:0009279">
    <property type="term" value="C:cell outer membrane"/>
    <property type="evidence" value="ECO:0007669"/>
    <property type="project" value="UniProtKB-SubCell"/>
</dbReference>
<organism evidence="9 10">
    <name type="scientific">Ketogulonicigenium vulgare (strain WSH-001)</name>
    <dbReference type="NCBI Taxonomy" id="759362"/>
    <lineage>
        <taxon>Bacteria</taxon>
        <taxon>Pseudomonadati</taxon>
        <taxon>Pseudomonadota</taxon>
        <taxon>Alphaproteobacteria</taxon>
        <taxon>Rhodobacterales</taxon>
        <taxon>Roseobacteraceae</taxon>
        <taxon>Ketogulonicigenium</taxon>
    </lineage>
</organism>
<dbReference type="GO" id="GO:0003774">
    <property type="term" value="F:cytoskeletal motor activity"/>
    <property type="evidence" value="ECO:0007669"/>
    <property type="project" value="InterPro"/>
</dbReference>
<dbReference type="KEGG" id="kvl:KVU_1937"/>
<evidence type="ECO:0000313" key="9">
    <source>
        <dbReference type="EMBL" id="AEM41776.1"/>
    </source>
</evidence>
<dbReference type="PROSITE" id="PS51257">
    <property type="entry name" value="PROKAR_LIPOPROTEIN"/>
    <property type="match status" value="1"/>
</dbReference>
<dbReference type="PRINTS" id="PR01008">
    <property type="entry name" value="FLGLRINGFLGH"/>
</dbReference>
<keyword evidence="10" id="KW-1185">Reference proteome</keyword>
<dbReference type="Pfam" id="PF02107">
    <property type="entry name" value="FlgH"/>
    <property type="match status" value="1"/>
</dbReference>
<evidence type="ECO:0000256" key="8">
    <source>
        <dbReference type="SAM" id="SignalP"/>
    </source>
</evidence>
<dbReference type="NCBIfam" id="NF001305">
    <property type="entry name" value="PRK00249.1-5"/>
    <property type="match status" value="1"/>
</dbReference>
<keyword evidence="7" id="KW-0449">Lipoprotein</keyword>
<dbReference type="EMBL" id="CP002018">
    <property type="protein sequence ID" value="AEM41776.1"/>
    <property type="molecule type" value="Genomic_DNA"/>
</dbReference>
<evidence type="ECO:0000313" key="10">
    <source>
        <dbReference type="Proteomes" id="UP000000692"/>
    </source>
</evidence>
<dbReference type="RefSeq" id="WP_013385147.1">
    <property type="nucleotide sequence ID" value="NC_017384.1"/>
</dbReference>
<keyword evidence="9" id="KW-0966">Cell projection</keyword>
<dbReference type="OrthoDB" id="9789227at2"/>
<evidence type="ECO:0000256" key="7">
    <source>
        <dbReference type="HAMAP-Rule" id="MF_00415"/>
    </source>
</evidence>
<comment type="function">
    <text evidence="1 7">Assembles around the rod to form the L-ring and probably protects the motor/basal body from shearing forces during rotation.</text>
</comment>
<proteinExistence type="inferred from homology"/>
<evidence type="ECO:0000256" key="2">
    <source>
        <dbReference type="ARBA" id="ARBA00006929"/>
    </source>
</evidence>
<dbReference type="PANTHER" id="PTHR34933">
    <property type="entry name" value="FLAGELLAR L-RING PROTEIN"/>
    <property type="match status" value="1"/>
</dbReference>
<evidence type="ECO:0000256" key="6">
    <source>
        <dbReference type="ARBA" id="ARBA00023237"/>
    </source>
</evidence>
<evidence type="ECO:0000256" key="3">
    <source>
        <dbReference type="ARBA" id="ARBA00022729"/>
    </source>
</evidence>
<feature type="signal peptide" evidence="8">
    <location>
        <begin position="1"/>
        <end position="16"/>
    </location>
</feature>
<comment type="similarity">
    <text evidence="2 7">Belongs to the FlgH family.</text>
</comment>
<dbReference type="eggNOG" id="COG2063">
    <property type="taxonomic scope" value="Bacteria"/>
</dbReference>
<gene>
    <name evidence="7 9" type="primary">flgH</name>
    <name evidence="9" type="ordered locus">KVU_1937</name>
</gene>
<protein>
    <recommendedName>
        <fullName evidence="7">Flagellar L-ring protein</fullName>
    </recommendedName>
    <alternativeName>
        <fullName evidence="7">Basal body L-ring protein</fullName>
    </alternativeName>
</protein>
<dbReference type="PANTHER" id="PTHR34933:SF1">
    <property type="entry name" value="FLAGELLAR L-RING PROTEIN"/>
    <property type="match status" value="1"/>
</dbReference>
<dbReference type="Proteomes" id="UP000000692">
    <property type="component" value="Chromosome"/>
</dbReference>
<keyword evidence="9" id="KW-0969">Cilium</keyword>
<comment type="subcellular location">
    <subcellularLocation>
        <location evidence="7">Cell outer membrane</location>
        <topology evidence="7">Lipid-anchor</topology>
    </subcellularLocation>
    <subcellularLocation>
        <location evidence="7">Bacterial flagellum basal body</location>
    </subcellularLocation>
</comment>
<sequence length="240" mass="25380">MLRPSLLLACAMTLSACGGGTPLVGQPQLTPSLMSDEHLAMVSSDMPMSLGPLNTGASLWSGTRNSLLGDRRAMQRGDILTVVISINDRAEFSNSSGQSRTASQDMSVGALLGLPERAAEVLHGGATLNPGIQLDSSSNFNGTGSVSRNERLTLRVAATVIGTLPNGALEIIGSQEIRVNNEIRELTVTGFVRTADINRQNEVSYDRIASARISYGGRGPISVAQSPRYGQQIIDRIAPF</sequence>
<evidence type="ECO:0000256" key="4">
    <source>
        <dbReference type="ARBA" id="ARBA00023136"/>
    </source>
</evidence>
<reference evidence="9 10" key="1">
    <citation type="journal article" date="2011" name="J. Bacteriol.">
        <title>Complete genome sequence of the industrial strain Ketogulonicigenium vulgare WSH-001.</title>
        <authorList>
            <person name="Liu L."/>
            <person name="Li Y."/>
            <person name="Zhang J."/>
            <person name="Zhou Z."/>
            <person name="Liu J."/>
            <person name="Li X."/>
            <person name="Zhou J."/>
            <person name="Du G."/>
            <person name="Wang L."/>
            <person name="Chen J."/>
        </authorList>
    </citation>
    <scope>NUCLEOTIDE SEQUENCE [LARGE SCALE GENOMIC DNA]</scope>
    <source>
        <strain evidence="9 10">WSH-001</strain>
    </source>
</reference>
<dbReference type="HAMAP" id="MF_00415">
    <property type="entry name" value="FlgH"/>
    <property type="match status" value="1"/>
</dbReference>
<dbReference type="InterPro" id="IPR000527">
    <property type="entry name" value="Flag_Lring"/>
</dbReference>
<dbReference type="GO" id="GO:0009427">
    <property type="term" value="C:bacterial-type flagellum basal body, distal rod, L ring"/>
    <property type="evidence" value="ECO:0007669"/>
    <property type="project" value="InterPro"/>
</dbReference>
<keyword evidence="3 7" id="KW-0732">Signal</keyword>
<accession>F9Y4G3</accession>
<comment type="subunit">
    <text evidence="7">The basal body constitutes a major portion of the flagellar organelle and consists of four rings (L,P,S, and M) mounted on a central rod.</text>
</comment>
<evidence type="ECO:0000256" key="5">
    <source>
        <dbReference type="ARBA" id="ARBA00023143"/>
    </source>
</evidence>
<dbReference type="PATRIC" id="fig|759362.5.peg.2006"/>
<feature type="chain" id="PRO_5008958047" description="Flagellar L-ring protein" evidence="8">
    <location>
        <begin position="17"/>
        <end position="240"/>
    </location>
</feature>
<dbReference type="AlphaFoldDB" id="F9Y4G3"/>
<dbReference type="HOGENOM" id="CLU_069313_1_2_5"/>
<keyword evidence="5 7" id="KW-0975">Bacterial flagellum</keyword>
<keyword evidence="6 7" id="KW-0998">Cell outer membrane</keyword>